<dbReference type="RefSeq" id="WP_010741872.1">
    <property type="nucleotide sequence ID" value="NZ_KB946251.1"/>
</dbReference>
<keyword evidence="5" id="KW-1185">Reference proteome</keyword>
<sequence>MIKKLVVLGLLLLVGDGCATEDSGATEETQKSQMVQESKRKIEKREVVDVVAENGEIFHYTLPKGWEKRVDEKSDFFASSSKEGVNIFISDHGDFENFMAYQNAFIKGIESLGDNMVEQGNTVGKAGMSGVEFVVEMDREGQKFKTLMYVLETEKNYLEIHASTHRSRFDGNREVLKEAADSLERAEK</sequence>
<reference evidence="3 5" key="2">
    <citation type="submission" date="2013-03" db="EMBL/GenBank/DDBJ databases">
        <title>The Genome Sequence of Enterococcus malodoratus ATCC_43197 (PacBio/Illumina hybrid assembly).</title>
        <authorList>
            <consortium name="The Broad Institute Genomics Platform"/>
            <consortium name="The Broad Institute Genome Sequencing Center for Infectious Disease"/>
            <person name="Earl A."/>
            <person name="Russ C."/>
            <person name="Gilmore M."/>
            <person name="Surin D."/>
            <person name="Walker B."/>
            <person name="Young S."/>
            <person name="Zeng Q."/>
            <person name="Gargeya S."/>
            <person name="Fitzgerald M."/>
            <person name="Haas B."/>
            <person name="Abouelleil A."/>
            <person name="Allen A.W."/>
            <person name="Alvarado L."/>
            <person name="Arachchi H.M."/>
            <person name="Berlin A.M."/>
            <person name="Chapman S.B."/>
            <person name="Gainer-Dewar J."/>
            <person name="Goldberg J."/>
            <person name="Griggs A."/>
            <person name="Gujja S."/>
            <person name="Hansen M."/>
            <person name="Howarth C."/>
            <person name="Imamovic A."/>
            <person name="Ireland A."/>
            <person name="Larimer J."/>
            <person name="McCowan C."/>
            <person name="Murphy C."/>
            <person name="Pearson M."/>
            <person name="Poon T.W."/>
            <person name="Priest M."/>
            <person name="Roberts A."/>
            <person name="Saif S."/>
            <person name="Shea T."/>
            <person name="Sisk P."/>
            <person name="Sykes S."/>
            <person name="Wortman J."/>
            <person name="Nusbaum C."/>
            <person name="Birren B."/>
        </authorList>
    </citation>
    <scope>NUCLEOTIDE SEQUENCE [LARGE SCALE GENOMIC DNA]</scope>
    <source>
        <strain evidence="3 5">ATCC 43197</strain>
    </source>
</reference>
<feature type="signal peptide" evidence="1">
    <location>
        <begin position="1"/>
        <end position="19"/>
    </location>
</feature>
<keyword evidence="1" id="KW-0732">Signal</keyword>
<dbReference type="Proteomes" id="UP000014148">
    <property type="component" value="Unassembled WGS sequence"/>
</dbReference>
<reference evidence="2 4" key="1">
    <citation type="submission" date="2013-02" db="EMBL/GenBank/DDBJ databases">
        <title>The Genome Sequence of Enterococcus malodoratus ATCC_43197.</title>
        <authorList>
            <consortium name="The Broad Institute Genome Sequencing Platform"/>
            <consortium name="The Broad Institute Genome Sequencing Center for Infectious Disease"/>
            <person name="Earl A.M."/>
            <person name="Gilmore M.S."/>
            <person name="Lebreton F."/>
            <person name="Walker B."/>
            <person name="Young S.K."/>
            <person name="Zeng Q."/>
            <person name="Gargeya S."/>
            <person name="Fitzgerald M."/>
            <person name="Haas B."/>
            <person name="Abouelleil A."/>
            <person name="Alvarado L."/>
            <person name="Arachchi H.M."/>
            <person name="Berlin A.M."/>
            <person name="Chapman S.B."/>
            <person name="Dewar J."/>
            <person name="Goldberg J."/>
            <person name="Griggs A."/>
            <person name="Gujja S."/>
            <person name="Hansen M."/>
            <person name="Howarth C."/>
            <person name="Imamovic A."/>
            <person name="Larimer J."/>
            <person name="McCowan C."/>
            <person name="Murphy C."/>
            <person name="Neiman D."/>
            <person name="Pearson M."/>
            <person name="Priest M."/>
            <person name="Roberts A."/>
            <person name="Saif S."/>
            <person name="Shea T."/>
            <person name="Sisk P."/>
            <person name="Sykes S."/>
            <person name="Wortman J."/>
            <person name="Nusbaum C."/>
            <person name="Birren B."/>
        </authorList>
    </citation>
    <scope>NUCLEOTIDE SEQUENCE [LARGE SCALE GENOMIC DNA]</scope>
    <source>
        <strain evidence="2 4">ATCC 43197</strain>
    </source>
</reference>
<dbReference type="OrthoDB" id="9961660at2"/>
<accession>R2QUU8</accession>
<dbReference type="GeneID" id="79784628"/>
<dbReference type="AlphaFoldDB" id="R2QUU8"/>
<evidence type="ECO:0000313" key="4">
    <source>
        <dbReference type="Proteomes" id="UP000013783"/>
    </source>
</evidence>
<dbReference type="PATRIC" id="fig|1158601.3.peg.3042"/>
<proteinExistence type="predicted"/>
<evidence type="ECO:0008006" key="6">
    <source>
        <dbReference type="Google" id="ProtNLM"/>
    </source>
</evidence>
<dbReference type="Proteomes" id="UP000013783">
    <property type="component" value="Unassembled WGS sequence"/>
</dbReference>
<protein>
    <recommendedName>
        <fullName evidence="6">Lipoprotein</fullName>
    </recommendedName>
</protein>
<evidence type="ECO:0000256" key="1">
    <source>
        <dbReference type="SAM" id="SignalP"/>
    </source>
</evidence>
<name>R2QUU8_9ENTE</name>
<comment type="caution">
    <text evidence="2">The sequence shown here is derived from an EMBL/GenBank/DDBJ whole genome shotgun (WGS) entry which is preliminary data.</text>
</comment>
<dbReference type="EMBL" id="ASWA01000003">
    <property type="protein sequence ID" value="EOT66732.1"/>
    <property type="molecule type" value="Genomic_DNA"/>
</dbReference>
<dbReference type="EMBL" id="AJAK01000020">
    <property type="protein sequence ID" value="EOH75270.1"/>
    <property type="molecule type" value="Genomic_DNA"/>
</dbReference>
<evidence type="ECO:0000313" key="3">
    <source>
        <dbReference type="EMBL" id="EOT66732.1"/>
    </source>
</evidence>
<gene>
    <name evidence="3" type="ORF">I585_02253</name>
    <name evidence="2" type="ORF">UAI_03072</name>
</gene>
<dbReference type="eggNOG" id="ENOG5032HJ5">
    <property type="taxonomic scope" value="Bacteria"/>
</dbReference>
<evidence type="ECO:0000313" key="5">
    <source>
        <dbReference type="Proteomes" id="UP000014148"/>
    </source>
</evidence>
<organism evidence="2 4">
    <name type="scientific">Enterococcus malodoratus ATCC 43197</name>
    <dbReference type="NCBI Taxonomy" id="1158601"/>
    <lineage>
        <taxon>Bacteria</taxon>
        <taxon>Bacillati</taxon>
        <taxon>Bacillota</taxon>
        <taxon>Bacilli</taxon>
        <taxon>Lactobacillales</taxon>
        <taxon>Enterococcaceae</taxon>
        <taxon>Enterococcus</taxon>
    </lineage>
</organism>
<dbReference type="STRING" id="71451.RV07_GL001559"/>
<feature type="chain" id="PRO_5038632085" description="Lipoprotein" evidence="1">
    <location>
        <begin position="20"/>
        <end position="188"/>
    </location>
</feature>
<evidence type="ECO:0000313" key="2">
    <source>
        <dbReference type="EMBL" id="EOH75270.1"/>
    </source>
</evidence>